<dbReference type="Proteomes" id="UP000324800">
    <property type="component" value="Unassembled WGS sequence"/>
</dbReference>
<dbReference type="EMBL" id="SNRW01006143">
    <property type="protein sequence ID" value="KAA6383645.1"/>
    <property type="molecule type" value="Genomic_DNA"/>
</dbReference>
<feature type="non-terminal residue" evidence="1">
    <location>
        <position position="1"/>
    </location>
</feature>
<proteinExistence type="predicted"/>
<protein>
    <submittedName>
        <fullName evidence="1">Uncharacterized protein</fullName>
    </submittedName>
</protein>
<evidence type="ECO:0000313" key="1">
    <source>
        <dbReference type="EMBL" id="KAA6383645.1"/>
    </source>
</evidence>
<gene>
    <name evidence="1" type="ORF">EZS28_020826</name>
</gene>
<accession>A0A5J4VMH8</accession>
<reference evidence="1 2" key="1">
    <citation type="submission" date="2019-03" db="EMBL/GenBank/DDBJ databases">
        <title>Single cell metagenomics reveals metabolic interactions within the superorganism composed of flagellate Streblomastix strix and complex community of Bacteroidetes bacteria on its surface.</title>
        <authorList>
            <person name="Treitli S.C."/>
            <person name="Kolisko M."/>
            <person name="Husnik F."/>
            <person name="Keeling P."/>
            <person name="Hampl V."/>
        </authorList>
    </citation>
    <scope>NUCLEOTIDE SEQUENCE [LARGE SCALE GENOMIC DNA]</scope>
    <source>
        <strain evidence="1">ST1C</strain>
    </source>
</reference>
<organism evidence="1 2">
    <name type="scientific">Streblomastix strix</name>
    <dbReference type="NCBI Taxonomy" id="222440"/>
    <lineage>
        <taxon>Eukaryota</taxon>
        <taxon>Metamonada</taxon>
        <taxon>Preaxostyla</taxon>
        <taxon>Oxymonadida</taxon>
        <taxon>Streblomastigidae</taxon>
        <taxon>Streblomastix</taxon>
    </lineage>
</organism>
<sequence>FLFFDCIYDLILSYASPSPYEHVQLAYRYLRILRQLPPALEYREGATTRAGL</sequence>
<evidence type="ECO:0000313" key="2">
    <source>
        <dbReference type="Proteomes" id="UP000324800"/>
    </source>
</evidence>
<name>A0A5J4VMH8_9EUKA</name>
<dbReference type="AlphaFoldDB" id="A0A5J4VMH8"/>
<comment type="caution">
    <text evidence="1">The sequence shown here is derived from an EMBL/GenBank/DDBJ whole genome shotgun (WGS) entry which is preliminary data.</text>
</comment>